<dbReference type="Pfam" id="PF04082">
    <property type="entry name" value="Fungal_trans"/>
    <property type="match status" value="1"/>
</dbReference>
<name>A0A5M9J6X2_MONFR</name>
<keyword evidence="4" id="KW-0805">Transcription regulation</keyword>
<keyword evidence="2" id="KW-0479">Metal-binding</keyword>
<accession>A0A5M9J6X2</accession>
<dbReference type="InterPro" id="IPR050987">
    <property type="entry name" value="AtrR-like"/>
</dbReference>
<proteinExistence type="predicted"/>
<dbReference type="PROSITE" id="PS50048">
    <property type="entry name" value="ZN2_CY6_FUNGAL_2"/>
    <property type="match status" value="1"/>
</dbReference>
<dbReference type="InterPro" id="IPR001138">
    <property type="entry name" value="Zn2Cys6_DnaBD"/>
</dbReference>
<dbReference type="GO" id="GO:0000981">
    <property type="term" value="F:DNA-binding transcription factor activity, RNA polymerase II-specific"/>
    <property type="evidence" value="ECO:0007669"/>
    <property type="project" value="InterPro"/>
</dbReference>
<dbReference type="PANTHER" id="PTHR46910">
    <property type="entry name" value="TRANSCRIPTION FACTOR PDR1"/>
    <property type="match status" value="1"/>
</dbReference>
<reference evidence="10 11" key="1">
    <citation type="submission" date="2019-06" db="EMBL/GenBank/DDBJ databases">
        <title>Genome Sequence of the Brown Rot Fungal Pathogen Monilinia fructicola.</title>
        <authorList>
            <person name="De Miccolis Angelini R.M."/>
            <person name="Landi L."/>
            <person name="Abate D."/>
            <person name="Pollastro S."/>
            <person name="Romanazzi G."/>
            <person name="Faretra F."/>
        </authorList>
    </citation>
    <scope>NUCLEOTIDE SEQUENCE [LARGE SCALE GENOMIC DNA]</scope>
    <source>
        <strain evidence="10 11">Mfrc123</strain>
    </source>
</reference>
<dbReference type="InterPro" id="IPR007219">
    <property type="entry name" value="XnlR_reg_dom"/>
</dbReference>
<evidence type="ECO:0000313" key="11">
    <source>
        <dbReference type="Proteomes" id="UP000322873"/>
    </source>
</evidence>
<protein>
    <recommendedName>
        <fullName evidence="9">Zn(2)-C6 fungal-type domain-containing protein</fullName>
    </recommendedName>
</protein>
<evidence type="ECO:0000256" key="3">
    <source>
        <dbReference type="ARBA" id="ARBA00022833"/>
    </source>
</evidence>
<dbReference type="AlphaFoldDB" id="A0A5M9J6X2"/>
<dbReference type="Gene3D" id="4.10.240.10">
    <property type="entry name" value="Zn(2)-C6 fungal-type DNA-binding domain"/>
    <property type="match status" value="1"/>
</dbReference>
<dbReference type="GO" id="GO:0005634">
    <property type="term" value="C:nucleus"/>
    <property type="evidence" value="ECO:0007669"/>
    <property type="project" value="UniProtKB-SubCell"/>
</dbReference>
<keyword evidence="7" id="KW-0539">Nucleus</keyword>
<dbReference type="InterPro" id="IPR036864">
    <property type="entry name" value="Zn2-C6_fun-type_DNA-bd_sf"/>
</dbReference>
<sequence>MPGILPMKIIKVGSSSSQSRIAQACDRCRSKKIRCDGIRPCCSQCSNVGFECKTSDKLSRRAFPRGYTESLEERIRSLEAEMHSNRSPSAPSTSTSPPAESRKEPSPPKEDIFRVQASPLLLECENSDSYFMGASSGRTFVDSFKRRMQESGKSLAGLNTEHKLAQLHLVFAIAGTSTSCPDKKQISSCEGQWRTALDSIVMDHTISTLQCLVLALIYCIQSADYNRLQHYKAIAVGLSHRLGLHQSQKRFPFGALTTETRKRVFWTLYTVDCFSASLLGLPKLLKEDDIHAEYPSDVDDEHVTEKGYQPMFPGEPTRISSSLALFRCSRILSKVLEQNYPAAESHDLSLQSLTTLEAELDDWSDKLPAHLKLTFAQDKPSTDITGSRSALLSLSYYYIRSLIHRPAVGSTLGAKSSSSVISLADSSKHLIQITQLLEERSMAFSFCLNRNSMLTLCGLSLLYQGLDLKHEGKLMQDNQRLVNIIIRFLEKSNAPSAADFKKLASSLIVLDSQSMDSKTRSALLRTSTAMSAPQKKVQPQPYKQTSASISENGILAQQEKLRRATVPNILTHNSQNQTCSARSSYEGTRTDFSTTKRECRNSLSQLSSLSKPQYNSSSKPPNLDYLSLSNTPISSQPSSPSISRTAYPGPISHTPQNIYRKMENQFSTELGFILSSFDTGQANMHSAIYGGPAPNLPETNQTAVSNSNYDHWSNLSFDALPSLTQPDPSAVPGPAQSVFSFSGESHSSGDELSISDLGLGGNTLFLPDQMPPCEDYLLPMDPF</sequence>
<dbReference type="FunFam" id="4.10.240.10:FF:000007">
    <property type="entry name" value="C6 transcription factor FacB"/>
    <property type="match status" value="1"/>
</dbReference>
<dbReference type="SMART" id="SM00066">
    <property type="entry name" value="GAL4"/>
    <property type="match status" value="1"/>
</dbReference>
<feature type="domain" description="Zn(2)-C6 fungal-type" evidence="9">
    <location>
        <begin position="24"/>
        <end position="54"/>
    </location>
</feature>
<feature type="compositionally biased region" description="Low complexity" evidence="8">
    <location>
        <begin position="627"/>
        <end position="643"/>
    </location>
</feature>
<dbReference type="VEuPathDB" id="FungiDB:MFRU_008g00090"/>
<evidence type="ECO:0000256" key="5">
    <source>
        <dbReference type="ARBA" id="ARBA00023125"/>
    </source>
</evidence>
<evidence type="ECO:0000256" key="4">
    <source>
        <dbReference type="ARBA" id="ARBA00023015"/>
    </source>
</evidence>
<keyword evidence="3" id="KW-0862">Zinc</keyword>
<dbReference type="Proteomes" id="UP000322873">
    <property type="component" value="Unassembled WGS sequence"/>
</dbReference>
<feature type="region of interest" description="Disordered" evidence="8">
    <location>
        <begin position="80"/>
        <end position="110"/>
    </location>
</feature>
<comment type="subcellular location">
    <subcellularLocation>
        <location evidence="1">Nucleus</location>
    </subcellularLocation>
</comment>
<feature type="region of interest" description="Disordered" evidence="8">
    <location>
        <begin position="526"/>
        <end position="549"/>
    </location>
</feature>
<feature type="compositionally biased region" description="Low complexity" evidence="8">
    <location>
        <begin position="533"/>
        <end position="544"/>
    </location>
</feature>
<dbReference type="PANTHER" id="PTHR46910:SF12">
    <property type="entry name" value="REGULATORY PROTEIN CAT8"/>
    <property type="match status" value="1"/>
</dbReference>
<evidence type="ECO:0000313" key="10">
    <source>
        <dbReference type="EMBL" id="KAA8565254.1"/>
    </source>
</evidence>
<evidence type="ECO:0000256" key="7">
    <source>
        <dbReference type="ARBA" id="ARBA00023242"/>
    </source>
</evidence>
<dbReference type="CDD" id="cd12148">
    <property type="entry name" value="fungal_TF_MHR"/>
    <property type="match status" value="1"/>
</dbReference>
<evidence type="ECO:0000256" key="1">
    <source>
        <dbReference type="ARBA" id="ARBA00004123"/>
    </source>
</evidence>
<evidence type="ECO:0000256" key="2">
    <source>
        <dbReference type="ARBA" id="ARBA00022723"/>
    </source>
</evidence>
<dbReference type="PROSITE" id="PS00463">
    <property type="entry name" value="ZN2_CY6_FUNGAL_1"/>
    <property type="match status" value="1"/>
</dbReference>
<feature type="region of interest" description="Disordered" evidence="8">
    <location>
        <begin position="575"/>
        <end position="650"/>
    </location>
</feature>
<dbReference type="CDD" id="cd15485">
    <property type="entry name" value="ZIP_Cat8"/>
    <property type="match status" value="1"/>
</dbReference>
<keyword evidence="6" id="KW-0804">Transcription</keyword>
<keyword evidence="5" id="KW-0238">DNA-binding</keyword>
<gene>
    <name evidence="10" type="ORF">EYC84_010980</name>
</gene>
<feature type="compositionally biased region" description="Basic and acidic residues" evidence="8">
    <location>
        <begin position="100"/>
        <end position="110"/>
    </location>
</feature>
<dbReference type="GO" id="GO:0006351">
    <property type="term" value="P:DNA-templated transcription"/>
    <property type="evidence" value="ECO:0007669"/>
    <property type="project" value="InterPro"/>
</dbReference>
<feature type="compositionally biased region" description="Polar residues" evidence="8">
    <location>
        <begin position="575"/>
        <end position="593"/>
    </location>
</feature>
<dbReference type="GO" id="GO:0008270">
    <property type="term" value="F:zinc ion binding"/>
    <property type="evidence" value="ECO:0007669"/>
    <property type="project" value="InterPro"/>
</dbReference>
<organism evidence="10 11">
    <name type="scientific">Monilinia fructicola</name>
    <name type="common">Brown rot fungus</name>
    <name type="synonym">Ciboria fructicola</name>
    <dbReference type="NCBI Taxonomy" id="38448"/>
    <lineage>
        <taxon>Eukaryota</taxon>
        <taxon>Fungi</taxon>
        <taxon>Dikarya</taxon>
        <taxon>Ascomycota</taxon>
        <taxon>Pezizomycotina</taxon>
        <taxon>Leotiomycetes</taxon>
        <taxon>Helotiales</taxon>
        <taxon>Sclerotiniaceae</taxon>
        <taxon>Monilinia</taxon>
    </lineage>
</organism>
<keyword evidence="11" id="KW-1185">Reference proteome</keyword>
<dbReference type="EMBL" id="VICG01000014">
    <property type="protein sequence ID" value="KAA8565254.1"/>
    <property type="molecule type" value="Genomic_DNA"/>
</dbReference>
<feature type="compositionally biased region" description="Polar residues" evidence="8">
    <location>
        <begin position="611"/>
        <end position="620"/>
    </location>
</feature>
<evidence type="ECO:0000256" key="8">
    <source>
        <dbReference type="SAM" id="MobiDB-lite"/>
    </source>
</evidence>
<comment type="caution">
    <text evidence="10">The sequence shown here is derived from an EMBL/GenBank/DDBJ whole genome shotgun (WGS) entry which is preliminary data.</text>
</comment>
<dbReference type="Pfam" id="PF00172">
    <property type="entry name" value="Zn_clus"/>
    <property type="match status" value="1"/>
</dbReference>
<evidence type="ECO:0000256" key="6">
    <source>
        <dbReference type="ARBA" id="ARBA00023163"/>
    </source>
</evidence>
<dbReference type="GO" id="GO:0003677">
    <property type="term" value="F:DNA binding"/>
    <property type="evidence" value="ECO:0007669"/>
    <property type="project" value="UniProtKB-KW"/>
</dbReference>
<dbReference type="CDD" id="cd00067">
    <property type="entry name" value="GAL4"/>
    <property type="match status" value="1"/>
</dbReference>
<dbReference type="SMART" id="SM00906">
    <property type="entry name" value="Fungal_trans"/>
    <property type="match status" value="1"/>
</dbReference>
<feature type="compositionally biased region" description="Low complexity" evidence="8">
    <location>
        <begin position="87"/>
        <end position="99"/>
    </location>
</feature>
<dbReference type="SUPFAM" id="SSF57701">
    <property type="entry name" value="Zn2/Cys6 DNA-binding domain"/>
    <property type="match status" value="1"/>
</dbReference>
<evidence type="ECO:0000259" key="9">
    <source>
        <dbReference type="PROSITE" id="PS50048"/>
    </source>
</evidence>
<dbReference type="VEuPathDB" id="FungiDB:MFRU_051g00040"/>